<evidence type="ECO:0000256" key="4">
    <source>
        <dbReference type="ARBA" id="ARBA00013208"/>
    </source>
</evidence>
<evidence type="ECO:0000256" key="8">
    <source>
        <dbReference type="RuleBase" id="RU362042"/>
    </source>
</evidence>
<evidence type="ECO:0000259" key="10">
    <source>
        <dbReference type="Pfam" id="PF10502"/>
    </source>
</evidence>
<dbReference type="GO" id="GO:0004252">
    <property type="term" value="F:serine-type endopeptidase activity"/>
    <property type="evidence" value="ECO:0007669"/>
    <property type="project" value="InterPro"/>
</dbReference>
<evidence type="ECO:0000256" key="9">
    <source>
        <dbReference type="SAM" id="MobiDB-lite"/>
    </source>
</evidence>
<dbReference type="GO" id="GO:0009003">
    <property type="term" value="F:signal peptidase activity"/>
    <property type="evidence" value="ECO:0007669"/>
    <property type="project" value="UniProtKB-EC"/>
</dbReference>
<keyword evidence="8" id="KW-1133">Transmembrane helix</keyword>
<dbReference type="RefSeq" id="WP_184241049.1">
    <property type="nucleotide sequence ID" value="NZ_JACHNA010000001.1"/>
</dbReference>
<dbReference type="PANTHER" id="PTHR43390:SF1">
    <property type="entry name" value="CHLOROPLAST PROCESSING PEPTIDASE"/>
    <property type="match status" value="1"/>
</dbReference>
<dbReference type="PROSITE" id="PS00761">
    <property type="entry name" value="SPASE_I_3"/>
    <property type="match status" value="1"/>
</dbReference>
<evidence type="ECO:0000313" key="11">
    <source>
        <dbReference type="EMBL" id="MBB4735041.1"/>
    </source>
</evidence>
<dbReference type="AlphaFoldDB" id="A0A7W7GMX3"/>
<dbReference type="PANTHER" id="PTHR43390">
    <property type="entry name" value="SIGNAL PEPTIDASE I"/>
    <property type="match status" value="1"/>
</dbReference>
<feature type="active site" evidence="7">
    <location>
        <position position="74"/>
    </location>
</feature>
<dbReference type="InterPro" id="IPR019756">
    <property type="entry name" value="Pept_S26A_signal_pept_1_Ser-AS"/>
</dbReference>
<protein>
    <recommendedName>
        <fullName evidence="4 8">Signal peptidase I</fullName>
        <ecNumber evidence="4 8">3.4.21.89</ecNumber>
    </recommendedName>
</protein>
<dbReference type="InterPro" id="IPR019533">
    <property type="entry name" value="Peptidase_S26"/>
</dbReference>
<dbReference type="EC" id="3.4.21.89" evidence="4 8"/>
<dbReference type="InterPro" id="IPR000223">
    <property type="entry name" value="Pept_S26A_signal_pept_1"/>
</dbReference>
<evidence type="ECO:0000256" key="7">
    <source>
        <dbReference type="PIRSR" id="PIRSR600223-1"/>
    </source>
</evidence>
<accession>A0A7W7GMX3</accession>
<dbReference type="InterPro" id="IPR036286">
    <property type="entry name" value="LexA/Signal_pep-like_sf"/>
</dbReference>
<organism evidence="11 12">
    <name type="scientific">Micrococcus cohnii</name>
    <dbReference type="NCBI Taxonomy" id="993416"/>
    <lineage>
        <taxon>Bacteria</taxon>
        <taxon>Bacillati</taxon>
        <taxon>Actinomycetota</taxon>
        <taxon>Actinomycetes</taxon>
        <taxon>Micrococcales</taxon>
        <taxon>Micrococcaceae</taxon>
        <taxon>Micrococcus</taxon>
    </lineage>
</organism>
<evidence type="ECO:0000313" key="12">
    <source>
        <dbReference type="Proteomes" id="UP000540191"/>
    </source>
</evidence>
<evidence type="ECO:0000256" key="3">
    <source>
        <dbReference type="ARBA" id="ARBA00009370"/>
    </source>
</evidence>
<proteinExistence type="inferred from homology"/>
<keyword evidence="8" id="KW-0812">Transmembrane</keyword>
<keyword evidence="12" id="KW-1185">Reference proteome</keyword>
<dbReference type="Proteomes" id="UP000540191">
    <property type="component" value="Unassembled WGS sequence"/>
</dbReference>
<sequence>MTRTEPRDPQRSRGSVALGAAGTHTPTIDTTDGREPRDPAWWLWALGLTVVIAVVAAAVLRALLGPVFLVPSASMEPTLRPGDRVRVDSSVEGGQGLRRGDVVVFDGAGSLAPYTGRTSLERGLEDVAAFWGFRARQDVYVKRVVGLAGDRVECCDDQGRITVDGQPLEEPYLGRTITADDPASRTPFSFEVPAGRMVVLGDNREASVDSRSLLGAPGGGLIPVEKVTGRVESIAWPWTRRQSVPASEDMP</sequence>
<keyword evidence="5 8" id="KW-0645">Protease</keyword>
<comment type="subcellular location">
    <subcellularLocation>
        <location evidence="2">Cell membrane</location>
        <topology evidence="2">Single-pass type II membrane protein</topology>
    </subcellularLocation>
    <subcellularLocation>
        <location evidence="8">Membrane</location>
        <topology evidence="8">Single-pass type II membrane protein</topology>
    </subcellularLocation>
</comment>
<feature type="active site" evidence="7">
    <location>
        <position position="142"/>
    </location>
</feature>
<dbReference type="NCBIfam" id="TIGR02227">
    <property type="entry name" value="sigpep_I_bact"/>
    <property type="match status" value="1"/>
</dbReference>
<feature type="compositionally biased region" description="Basic and acidic residues" evidence="9">
    <location>
        <begin position="1"/>
        <end position="11"/>
    </location>
</feature>
<dbReference type="PRINTS" id="PR00727">
    <property type="entry name" value="LEADERPTASE"/>
</dbReference>
<comment type="catalytic activity">
    <reaction evidence="1 8">
        <text>Cleavage of hydrophobic, N-terminal signal or leader sequences from secreted and periplasmic proteins.</text>
        <dbReference type="EC" id="3.4.21.89"/>
    </reaction>
</comment>
<feature type="domain" description="Peptidase S26" evidence="10">
    <location>
        <begin position="45"/>
        <end position="236"/>
    </location>
</feature>
<dbReference type="GO" id="GO:0005886">
    <property type="term" value="C:plasma membrane"/>
    <property type="evidence" value="ECO:0007669"/>
    <property type="project" value="UniProtKB-SubCell"/>
</dbReference>
<dbReference type="Pfam" id="PF10502">
    <property type="entry name" value="Peptidase_S26"/>
    <property type="match status" value="1"/>
</dbReference>
<gene>
    <name evidence="11" type="ORF">HDA30_000549</name>
</gene>
<evidence type="ECO:0000256" key="5">
    <source>
        <dbReference type="ARBA" id="ARBA00022670"/>
    </source>
</evidence>
<evidence type="ECO:0000256" key="6">
    <source>
        <dbReference type="ARBA" id="ARBA00022801"/>
    </source>
</evidence>
<dbReference type="Gene3D" id="2.10.109.10">
    <property type="entry name" value="Umud Fragment, subunit A"/>
    <property type="match status" value="1"/>
</dbReference>
<keyword evidence="8" id="KW-0472">Membrane</keyword>
<dbReference type="PROSITE" id="PS00501">
    <property type="entry name" value="SPASE_I_1"/>
    <property type="match status" value="1"/>
</dbReference>
<feature type="transmembrane region" description="Helical" evidence="8">
    <location>
        <begin position="41"/>
        <end position="64"/>
    </location>
</feature>
<comment type="caution">
    <text evidence="11">The sequence shown here is derived from an EMBL/GenBank/DDBJ whole genome shotgun (WGS) entry which is preliminary data.</text>
</comment>
<feature type="region of interest" description="Disordered" evidence="9">
    <location>
        <begin position="1"/>
        <end position="34"/>
    </location>
</feature>
<comment type="similarity">
    <text evidence="3 8">Belongs to the peptidase S26 family.</text>
</comment>
<dbReference type="GO" id="GO:0006465">
    <property type="term" value="P:signal peptide processing"/>
    <property type="evidence" value="ECO:0007669"/>
    <property type="project" value="InterPro"/>
</dbReference>
<dbReference type="EMBL" id="JACHNA010000001">
    <property type="protein sequence ID" value="MBB4735041.1"/>
    <property type="molecule type" value="Genomic_DNA"/>
</dbReference>
<dbReference type="SUPFAM" id="SSF51306">
    <property type="entry name" value="LexA/Signal peptidase"/>
    <property type="match status" value="1"/>
</dbReference>
<evidence type="ECO:0000256" key="1">
    <source>
        <dbReference type="ARBA" id="ARBA00000677"/>
    </source>
</evidence>
<keyword evidence="6 8" id="KW-0378">Hydrolase</keyword>
<dbReference type="CDD" id="cd06530">
    <property type="entry name" value="S26_SPase_I"/>
    <property type="match status" value="1"/>
</dbReference>
<dbReference type="InterPro" id="IPR019758">
    <property type="entry name" value="Pept_S26A_signal_pept_1_CS"/>
</dbReference>
<reference evidence="11 12" key="1">
    <citation type="submission" date="2020-08" db="EMBL/GenBank/DDBJ databases">
        <title>Sequencing the genomes of 1000 actinobacteria strains.</title>
        <authorList>
            <person name="Klenk H.-P."/>
        </authorList>
    </citation>
    <scope>NUCLEOTIDE SEQUENCE [LARGE SCALE GENOMIC DNA]</scope>
    <source>
        <strain evidence="11 12">DSM 23974</strain>
    </source>
</reference>
<name>A0A7W7GMX3_9MICC</name>
<evidence type="ECO:0000256" key="2">
    <source>
        <dbReference type="ARBA" id="ARBA00004401"/>
    </source>
</evidence>